<dbReference type="Pfam" id="PF13239">
    <property type="entry name" value="2TM"/>
    <property type="match status" value="1"/>
</dbReference>
<dbReference type="Pfam" id="PF08044">
    <property type="entry name" value="DUF1707"/>
    <property type="match status" value="1"/>
</dbReference>
<evidence type="ECO:0000313" key="4">
    <source>
        <dbReference type="Proteomes" id="UP000192320"/>
    </source>
</evidence>
<accession>A0A7I7R5V5</accession>
<keyword evidence="4" id="KW-1185">Reference proteome</keyword>
<evidence type="ECO:0000313" key="3">
    <source>
        <dbReference type="EMBL" id="ORB03721.1"/>
    </source>
</evidence>
<dbReference type="InterPro" id="IPR025698">
    <property type="entry name" value="2TM_dom"/>
</dbReference>
<feature type="domain" description="2TM" evidence="2">
    <location>
        <begin position="85"/>
        <end position="137"/>
    </location>
</feature>
<sequence>MSRRIVRSSDPAVRVGDSERARAADQIGAAFTQGYLAMEEYETRLTQAFEAQTAGALAELVADLPAKQIRGRVSRRRAQRGAAALGVRIHLGAYVAVSVLMIGIWLATAVFAGAWYFWPVWPILGWGIGVIAHATSVTASARRSRRACS</sequence>
<proteinExistence type="predicted"/>
<feature type="domain" description="DUF1707" evidence="1">
    <location>
        <begin position="13"/>
        <end position="65"/>
    </location>
</feature>
<dbReference type="PANTHER" id="PTHR40763">
    <property type="entry name" value="MEMBRANE PROTEIN-RELATED"/>
    <property type="match status" value="1"/>
</dbReference>
<comment type="caution">
    <text evidence="3">The sequence shown here is derived from an EMBL/GenBank/DDBJ whole genome shotgun (WGS) entry which is preliminary data.</text>
</comment>
<dbReference type="OrthoDB" id="5145586at2"/>
<dbReference type="PANTHER" id="PTHR40763:SF4">
    <property type="entry name" value="DUF1707 DOMAIN-CONTAINING PROTEIN"/>
    <property type="match status" value="1"/>
</dbReference>
<dbReference type="EMBL" id="MVHZ01000002">
    <property type="protein sequence ID" value="ORB03721.1"/>
    <property type="molecule type" value="Genomic_DNA"/>
</dbReference>
<dbReference type="Proteomes" id="UP000192320">
    <property type="component" value="Unassembled WGS sequence"/>
</dbReference>
<evidence type="ECO:0000259" key="1">
    <source>
        <dbReference type="Pfam" id="PF08044"/>
    </source>
</evidence>
<organism evidence="3 4">
    <name type="scientific">Mycolicibacter minnesotensis</name>
    <dbReference type="NCBI Taxonomy" id="1118379"/>
    <lineage>
        <taxon>Bacteria</taxon>
        <taxon>Bacillati</taxon>
        <taxon>Actinomycetota</taxon>
        <taxon>Actinomycetes</taxon>
        <taxon>Mycobacteriales</taxon>
        <taxon>Mycobacteriaceae</taxon>
        <taxon>Mycolicibacter</taxon>
    </lineage>
</organism>
<protein>
    <submittedName>
        <fullName evidence="3">Uncharacterized protein</fullName>
    </submittedName>
</protein>
<dbReference type="AlphaFoldDB" id="A0A7I7R5V5"/>
<dbReference type="InterPro" id="IPR012551">
    <property type="entry name" value="DUF1707_SHOCT-like"/>
</dbReference>
<evidence type="ECO:0000259" key="2">
    <source>
        <dbReference type="Pfam" id="PF13239"/>
    </source>
</evidence>
<gene>
    <name evidence="3" type="ORF">BST33_01910</name>
</gene>
<name>A0A7I7R5V5_9MYCO</name>
<reference evidence="3 4" key="1">
    <citation type="submission" date="2017-02" db="EMBL/GenBank/DDBJ databases">
        <title>The new phylogeny of genus Mycobacterium.</title>
        <authorList>
            <person name="Tortoli E."/>
            <person name="Trovato A."/>
            <person name="Cirillo D.M."/>
        </authorList>
    </citation>
    <scope>NUCLEOTIDE SEQUENCE [LARGE SCALE GENOMIC DNA]</scope>
    <source>
        <strain evidence="3 4">DSM 45633</strain>
    </source>
</reference>